<proteinExistence type="predicted"/>
<dbReference type="Proteomes" id="UP001500582">
    <property type="component" value="Unassembled WGS sequence"/>
</dbReference>
<name>A0ABP8HKC5_9SPHI</name>
<keyword evidence="1" id="KW-0812">Transmembrane</keyword>
<accession>A0ABP8HKC5</accession>
<keyword evidence="1" id="KW-1133">Transmembrane helix</keyword>
<gene>
    <name evidence="2" type="ORF">GCM10023149_52050</name>
</gene>
<dbReference type="RefSeq" id="WP_345214163.1">
    <property type="nucleotide sequence ID" value="NZ_BAABFT010000026.1"/>
</dbReference>
<protein>
    <recommendedName>
        <fullName evidence="4">DUF2975 domain-containing protein</fullName>
    </recommendedName>
</protein>
<keyword evidence="3" id="KW-1185">Reference proteome</keyword>
<feature type="transmembrane region" description="Helical" evidence="1">
    <location>
        <begin position="12"/>
        <end position="33"/>
    </location>
</feature>
<comment type="caution">
    <text evidence="2">The sequence shown here is derived from an EMBL/GenBank/DDBJ whole genome shotgun (WGS) entry which is preliminary data.</text>
</comment>
<evidence type="ECO:0008006" key="4">
    <source>
        <dbReference type="Google" id="ProtNLM"/>
    </source>
</evidence>
<organism evidence="2 3">
    <name type="scientific">Mucilaginibacter gynuensis</name>
    <dbReference type="NCBI Taxonomy" id="1302236"/>
    <lineage>
        <taxon>Bacteria</taxon>
        <taxon>Pseudomonadati</taxon>
        <taxon>Bacteroidota</taxon>
        <taxon>Sphingobacteriia</taxon>
        <taxon>Sphingobacteriales</taxon>
        <taxon>Sphingobacteriaceae</taxon>
        <taxon>Mucilaginibacter</taxon>
    </lineage>
</organism>
<evidence type="ECO:0000313" key="3">
    <source>
        <dbReference type="Proteomes" id="UP001500582"/>
    </source>
</evidence>
<sequence>MKSVLSYTIKVGLTTLLIPVPLTLAIGLTYIKYMTITATRSWSFNFNVKYVDTIVLTLIFGVTLFFTTRHVLKLGLSNRDMKIRIALRTTSLTLFIFAFYYLVVSAPDTVTNFLLTIVPTVIIGLLSIWFYKLRPVIVDEQAEVESAIDHSL</sequence>
<evidence type="ECO:0000256" key="1">
    <source>
        <dbReference type="SAM" id="Phobius"/>
    </source>
</evidence>
<evidence type="ECO:0000313" key="2">
    <source>
        <dbReference type="EMBL" id="GAA4340550.1"/>
    </source>
</evidence>
<reference evidence="3" key="1">
    <citation type="journal article" date="2019" name="Int. J. Syst. Evol. Microbiol.">
        <title>The Global Catalogue of Microorganisms (GCM) 10K type strain sequencing project: providing services to taxonomists for standard genome sequencing and annotation.</title>
        <authorList>
            <consortium name="The Broad Institute Genomics Platform"/>
            <consortium name="The Broad Institute Genome Sequencing Center for Infectious Disease"/>
            <person name="Wu L."/>
            <person name="Ma J."/>
        </authorList>
    </citation>
    <scope>NUCLEOTIDE SEQUENCE [LARGE SCALE GENOMIC DNA]</scope>
    <source>
        <strain evidence="3">JCM 17705</strain>
    </source>
</reference>
<feature type="transmembrane region" description="Helical" evidence="1">
    <location>
        <begin position="110"/>
        <end position="131"/>
    </location>
</feature>
<dbReference type="EMBL" id="BAABFT010000026">
    <property type="protein sequence ID" value="GAA4340550.1"/>
    <property type="molecule type" value="Genomic_DNA"/>
</dbReference>
<feature type="transmembrane region" description="Helical" evidence="1">
    <location>
        <begin position="53"/>
        <end position="72"/>
    </location>
</feature>
<feature type="transmembrane region" description="Helical" evidence="1">
    <location>
        <begin position="84"/>
        <end position="104"/>
    </location>
</feature>
<keyword evidence="1" id="KW-0472">Membrane</keyword>